<comment type="similarity">
    <text evidence="1">Belongs to the sigma-70 factor family.</text>
</comment>
<dbReference type="InterPro" id="IPR016032">
    <property type="entry name" value="Sig_transdc_resp-reg_C-effctor"/>
</dbReference>
<dbReference type="GO" id="GO:0016987">
    <property type="term" value="F:sigma factor activity"/>
    <property type="evidence" value="ECO:0007669"/>
    <property type="project" value="UniProtKB-KW"/>
</dbReference>
<dbReference type="RefSeq" id="WP_116075652.1">
    <property type="nucleotide sequence ID" value="NZ_CP187636.1"/>
</dbReference>
<feature type="domain" description="HTH luxR-type" evidence="8">
    <location>
        <begin position="179"/>
        <end position="206"/>
    </location>
</feature>
<evidence type="ECO:0000256" key="7">
    <source>
        <dbReference type="ARBA" id="ARBA00024701"/>
    </source>
</evidence>
<dbReference type="PANTHER" id="PTHR43133:SF8">
    <property type="entry name" value="RNA POLYMERASE SIGMA FACTOR HI_1459-RELATED"/>
    <property type="match status" value="1"/>
</dbReference>
<dbReference type="Proteomes" id="UP000256519">
    <property type="component" value="Unassembled WGS sequence"/>
</dbReference>
<dbReference type="Pfam" id="PF04542">
    <property type="entry name" value="Sigma70_r2"/>
    <property type="match status" value="1"/>
</dbReference>
<evidence type="ECO:0000256" key="3">
    <source>
        <dbReference type="ARBA" id="ARBA00023015"/>
    </source>
</evidence>
<dbReference type="InterPro" id="IPR036388">
    <property type="entry name" value="WH-like_DNA-bd_sf"/>
</dbReference>
<gene>
    <name evidence="9" type="ORF">C3744_17255</name>
</gene>
<protein>
    <recommendedName>
        <fullName evidence="2">RNA polymerase sigma factor SigS</fullName>
    </recommendedName>
</protein>
<dbReference type="AlphaFoldDB" id="A0A3D8WZS0"/>
<dbReference type="EMBL" id="PQWM01000017">
    <property type="protein sequence ID" value="RDZ12758.1"/>
    <property type="molecule type" value="Genomic_DNA"/>
</dbReference>
<dbReference type="InterPro" id="IPR016371">
    <property type="entry name" value="RNA_pol_sigma-H_factor"/>
</dbReference>
<evidence type="ECO:0000256" key="1">
    <source>
        <dbReference type="ARBA" id="ARBA00007788"/>
    </source>
</evidence>
<dbReference type="GO" id="GO:0006352">
    <property type="term" value="P:DNA-templated transcription initiation"/>
    <property type="evidence" value="ECO:0007669"/>
    <property type="project" value="InterPro"/>
</dbReference>
<dbReference type="InterPro" id="IPR000792">
    <property type="entry name" value="Tscrpt_reg_LuxR_C"/>
</dbReference>
<dbReference type="InterPro" id="IPR013325">
    <property type="entry name" value="RNA_pol_sigma_r2"/>
</dbReference>
<sequence length="220" mass="25598">MNMLVDAKPREEKMILCDEEIVQAFQWGDEEAFNVLVKKYEYLICLKIKSYFLLGGDREDLLQEARLGLYKAARDFKTEGKSSFRGFADLCITRQLITAIKASARQKHSLLNNALSLNIPKNSKRLEADLILMEMLPHPRAVSPEQATVEKENKREREQMLQEILSSIEQDVFALYLKGQTYMKISQNLHLPQKTVDNALYRIKKKMKTQMKYLYLQQSS</sequence>
<dbReference type="InterPro" id="IPR007627">
    <property type="entry name" value="RNA_pol_sigma70_r2"/>
</dbReference>
<evidence type="ECO:0000256" key="2">
    <source>
        <dbReference type="ARBA" id="ARBA00021245"/>
    </source>
</evidence>
<dbReference type="NCBIfam" id="TIGR02937">
    <property type="entry name" value="sigma70-ECF"/>
    <property type="match status" value="1"/>
</dbReference>
<dbReference type="Gene3D" id="1.10.1740.10">
    <property type="match status" value="1"/>
</dbReference>
<comment type="function">
    <text evidence="7">Sigma factors are initiation factors that promote the attachment of RNA polymerase to specific initiation sites and are then released. Sigma-S contributes to the protection against external stress, thus playing a role in cellular fitness and survival.</text>
</comment>
<evidence type="ECO:0000256" key="5">
    <source>
        <dbReference type="ARBA" id="ARBA00023125"/>
    </source>
</evidence>
<evidence type="ECO:0000259" key="8">
    <source>
        <dbReference type="PROSITE" id="PS00622"/>
    </source>
</evidence>
<proteinExistence type="inferred from homology"/>
<evidence type="ECO:0000256" key="4">
    <source>
        <dbReference type="ARBA" id="ARBA00023082"/>
    </source>
</evidence>
<evidence type="ECO:0000256" key="6">
    <source>
        <dbReference type="ARBA" id="ARBA00023163"/>
    </source>
</evidence>
<dbReference type="InterPro" id="IPR039425">
    <property type="entry name" value="RNA_pol_sigma-70-like"/>
</dbReference>
<dbReference type="GO" id="GO:0003677">
    <property type="term" value="F:DNA binding"/>
    <property type="evidence" value="ECO:0007669"/>
    <property type="project" value="UniProtKB-KW"/>
</dbReference>
<name>A0A3D8WZS0_PRIMG</name>
<keyword evidence="6" id="KW-0804">Transcription</keyword>
<comment type="caution">
    <text evidence="9">The sequence shown here is derived from an EMBL/GenBank/DDBJ whole genome shotgun (WGS) entry which is preliminary data.</text>
</comment>
<dbReference type="PIRSF" id="PIRSF002939">
    <property type="entry name" value="RNA_polymerase_sigma-H_factor"/>
    <property type="match status" value="1"/>
</dbReference>
<keyword evidence="5" id="KW-0238">DNA-binding</keyword>
<keyword evidence="4" id="KW-0731">Sigma factor</keyword>
<dbReference type="SUPFAM" id="SSF46894">
    <property type="entry name" value="C-terminal effector domain of the bipartite response regulators"/>
    <property type="match status" value="1"/>
</dbReference>
<dbReference type="PANTHER" id="PTHR43133">
    <property type="entry name" value="RNA POLYMERASE ECF-TYPE SIGMA FACTO"/>
    <property type="match status" value="1"/>
</dbReference>
<evidence type="ECO:0000313" key="9">
    <source>
        <dbReference type="EMBL" id="RDZ12758.1"/>
    </source>
</evidence>
<dbReference type="SUPFAM" id="SSF88946">
    <property type="entry name" value="Sigma2 domain of RNA polymerase sigma factors"/>
    <property type="match status" value="1"/>
</dbReference>
<evidence type="ECO:0000313" key="10">
    <source>
        <dbReference type="Proteomes" id="UP000256519"/>
    </source>
</evidence>
<keyword evidence="3" id="KW-0805">Transcription regulation</keyword>
<dbReference type="Gene3D" id="1.10.10.10">
    <property type="entry name" value="Winged helix-like DNA-binding domain superfamily/Winged helix DNA-binding domain"/>
    <property type="match status" value="1"/>
</dbReference>
<dbReference type="InterPro" id="IPR014284">
    <property type="entry name" value="RNA_pol_sigma-70_dom"/>
</dbReference>
<accession>A0A3D8WZS0</accession>
<dbReference type="Pfam" id="PF00196">
    <property type="entry name" value="GerE"/>
    <property type="match status" value="1"/>
</dbReference>
<dbReference type="PROSITE" id="PS00622">
    <property type="entry name" value="HTH_LUXR_1"/>
    <property type="match status" value="1"/>
</dbReference>
<organism evidence="9 10">
    <name type="scientific">Priestia megaterium</name>
    <name type="common">Bacillus megaterium</name>
    <dbReference type="NCBI Taxonomy" id="1404"/>
    <lineage>
        <taxon>Bacteria</taxon>
        <taxon>Bacillati</taxon>
        <taxon>Bacillota</taxon>
        <taxon>Bacilli</taxon>
        <taxon>Bacillales</taxon>
        <taxon>Bacillaceae</taxon>
        <taxon>Priestia</taxon>
    </lineage>
</organism>
<reference evidence="9 10" key="1">
    <citation type="journal article" date="2018" name="Appl. Environ. Microbiol.">
        <title>Antimicrobial susceptibility testing and tentative epidemiological cut-off values of five Bacillus species relevant for use as animal feed additives or for plant protection.</title>
        <authorList>
            <person name="Agerso Y."/>
            <person name="Stuer-Lauridsen B."/>
            <person name="Bjerre K."/>
            <person name="Jensen M.G."/>
            <person name="Johansen E."/>
            <person name="Bennedsen M."/>
            <person name="Brockmann E."/>
            <person name="Nielsen B."/>
        </authorList>
    </citation>
    <scope>NUCLEOTIDE SEQUENCE [LARGE SCALE GENOMIC DNA]</scope>
    <source>
        <strain evidence="9 10">CHCC20162</strain>
    </source>
</reference>